<keyword evidence="3" id="KW-1185">Reference proteome</keyword>
<dbReference type="OrthoDB" id="10064411at2759"/>
<dbReference type="InterPro" id="IPR019180">
    <property type="entry name" value="Oxidoreductase-like_N"/>
</dbReference>
<dbReference type="PANTHER" id="PTHR21193">
    <property type="entry name" value="OXIDOREDUCTASE-LIKE DOMAIN-CONTAINING PROTEIN 1"/>
    <property type="match status" value="1"/>
</dbReference>
<evidence type="ECO:0000259" key="1">
    <source>
        <dbReference type="Pfam" id="PF09791"/>
    </source>
</evidence>
<dbReference type="RefSeq" id="XP_041407626.1">
    <property type="nucleotide sequence ID" value="XM_041551692.1"/>
</dbReference>
<feature type="domain" description="Oxidoreductase-like" evidence="1">
    <location>
        <begin position="78"/>
        <end position="121"/>
    </location>
</feature>
<dbReference type="PANTHER" id="PTHR21193:SF3">
    <property type="entry name" value="OXIDOREDUCTASE-LIKE DOMAIN-CONTAINING PROTEIN 1"/>
    <property type="match status" value="1"/>
</dbReference>
<dbReference type="EMBL" id="CAEFZW010000007">
    <property type="protein sequence ID" value="CAB4255782.1"/>
    <property type="molecule type" value="Genomic_DNA"/>
</dbReference>
<dbReference type="GO" id="GO:0005739">
    <property type="term" value="C:mitochondrion"/>
    <property type="evidence" value="ECO:0007669"/>
    <property type="project" value="TreeGrafter"/>
</dbReference>
<dbReference type="InterPro" id="IPR039251">
    <property type="entry name" value="OXLD1"/>
</dbReference>
<dbReference type="AlphaFoldDB" id="A0A8H2ZIR3"/>
<dbReference type="GeneID" id="64858843"/>
<dbReference type="Pfam" id="PF09791">
    <property type="entry name" value="Oxidored-like"/>
    <property type="match status" value="1"/>
</dbReference>
<proteinExistence type="predicted"/>
<sequence>MLNIMHSRIAKLCRNPLIVSIPSRLIHNSTKQAMLFEGNSIGIAKTEEERMSSVFGGRLKGQPPRSTSRIIVGQSKKIAGVDVPMKPEEPDNCCMSGCVNCVWEMYNDDVRYWNKQRKLAAEDIAMTNEIWPADWNPPLTAIPVKNVPETLRHQKHMLDKKVETKRLKSIAEVRSLFPKREGPLPKAVLEAKAKNQQLHSSTSTKDLLENEDDGWDEVPVHIKAFAEFERKKHLLAKENKIKRRKANPLLAQLIKQEEEYANKNKKL</sequence>
<gene>
    <name evidence="2" type="ORF">KABA2_07S04378</name>
</gene>
<evidence type="ECO:0000313" key="2">
    <source>
        <dbReference type="EMBL" id="CAB4255782.1"/>
    </source>
</evidence>
<accession>A0A8H2ZIR3</accession>
<comment type="caution">
    <text evidence="2">The sequence shown here is derived from an EMBL/GenBank/DDBJ whole genome shotgun (WGS) entry which is preliminary data.</text>
</comment>
<organism evidence="2 3">
    <name type="scientific">Maudiozyma barnettii</name>
    <dbReference type="NCBI Taxonomy" id="61262"/>
    <lineage>
        <taxon>Eukaryota</taxon>
        <taxon>Fungi</taxon>
        <taxon>Dikarya</taxon>
        <taxon>Ascomycota</taxon>
        <taxon>Saccharomycotina</taxon>
        <taxon>Saccharomycetes</taxon>
        <taxon>Saccharomycetales</taxon>
        <taxon>Saccharomycetaceae</taxon>
        <taxon>Maudiozyma</taxon>
    </lineage>
</organism>
<evidence type="ECO:0000313" key="3">
    <source>
        <dbReference type="Proteomes" id="UP000644660"/>
    </source>
</evidence>
<protein>
    <recommendedName>
        <fullName evidence="1">Oxidoreductase-like domain-containing protein</fullName>
    </recommendedName>
</protein>
<dbReference type="Proteomes" id="UP000644660">
    <property type="component" value="Unassembled WGS sequence"/>
</dbReference>
<name>A0A8H2ZIR3_9SACH</name>
<reference evidence="2 3" key="1">
    <citation type="submission" date="2020-05" db="EMBL/GenBank/DDBJ databases">
        <authorList>
            <person name="Casaregola S."/>
            <person name="Devillers H."/>
            <person name="Grondin C."/>
        </authorList>
    </citation>
    <scope>NUCLEOTIDE SEQUENCE [LARGE SCALE GENOMIC DNA]</scope>
    <source>
        <strain evidence="2 3">CLIB 1767</strain>
    </source>
</reference>